<organism evidence="2 3">
    <name type="scientific">Pelosinus fermentans B4</name>
    <dbReference type="NCBI Taxonomy" id="1149862"/>
    <lineage>
        <taxon>Bacteria</taxon>
        <taxon>Bacillati</taxon>
        <taxon>Bacillota</taxon>
        <taxon>Negativicutes</taxon>
        <taxon>Selenomonadales</taxon>
        <taxon>Sporomusaceae</taxon>
        <taxon>Pelosinus</taxon>
    </lineage>
</organism>
<dbReference type="AlphaFoldDB" id="I8RD98"/>
<feature type="transmembrane region" description="Helical" evidence="1">
    <location>
        <begin position="24"/>
        <end position="41"/>
    </location>
</feature>
<reference evidence="2 3" key="1">
    <citation type="journal article" date="2012" name="J. Bacteriol.">
        <title>Draft Genome Sequences for Two Metal-Reducing Pelosinus fermentans Strains Isolated from a Cr(VI)-Contaminated Site and for Type Strain R7.</title>
        <authorList>
            <person name="Brown S.D."/>
            <person name="Podar M."/>
            <person name="Klingeman D.M."/>
            <person name="Johnson C.M."/>
            <person name="Yang Z.K."/>
            <person name="Utturkar S.M."/>
            <person name="Land M.L."/>
            <person name="Mosher J.J."/>
            <person name="Hurt R.A.Jr."/>
            <person name="Phelps T.J."/>
            <person name="Palumbo A.V."/>
            <person name="Arkin A.P."/>
            <person name="Hazen T.C."/>
            <person name="Elias D.A."/>
        </authorList>
    </citation>
    <scope>NUCLEOTIDE SEQUENCE [LARGE SCALE GENOMIC DNA]</scope>
    <source>
        <strain evidence="2 3">B4</strain>
    </source>
</reference>
<keyword evidence="1" id="KW-0812">Transmembrane</keyword>
<name>I8RD98_9FIRM</name>
<dbReference type="Proteomes" id="UP000004324">
    <property type="component" value="Unassembled WGS sequence"/>
</dbReference>
<dbReference type="EMBL" id="AKVJ01000031">
    <property type="protein sequence ID" value="EIW17213.1"/>
    <property type="molecule type" value="Genomic_DNA"/>
</dbReference>
<evidence type="ECO:0000313" key="2">
    <source>
        <dbReference type="EMBL" id="EIW17213.1"/>
    </source>
</evidence>
<protein>
    <submittedName>
        <fullName evidence="2">Uncharacterized protein</fullName>
    </submittedName>
</protein>
<gene>
    <name evidence="2" type="ORF">FB4_4569</name>
</gene>
<proteinExistence type="predicted"/>
<keyword evidence="1" id="KW-1133">Transmembrane helix</keyword>
<sequence>MIKLKYEKGLAFCYNLTRCLGKPFLLLLLIGMIIEIYLEVLKIKRTSVLRIGFRVMG</sequence>
<evidence type="ECO:0000256" key="1">
    <source>
        <dbReference type="SAM" id="Phobius"/>
    </source>
</evidence>
<comment type="caution">
    <text evidence="2">The sequence shown here is derived from an EMBL/GenBank/DDBJ whole genome shotgun (WGS) entry which is preliminary data.</text>
</comment>
<accession>I8RD98</accession>
<keyword evidence="3" id="KW-1185">Reference proteome</keyword>
<evidence type="ECO:0000313" key="3">
    <source>
        <dbReference type="Proteomes" id="UP000004324"/>
    </source>
</evidence>
<keyword evidence="1" id="KW-0472">Membrane</keyword>